<name>A0A4Y2XDZ3_ARAVE</name>
<comment type="caution">
    <text evidence="1">The sequence shown here is derived from an EMBL/GenBank/DDBJ whole genome shotgun (WGS) entry which is preliminary data.</text>
</comment>
<evidence type="ECO:0000313" key="1">
    <source>
        <dbReference type="EMBL" id="GBO46697.1"/>
    </source>
</evidence>
<keyword evidence="2" id="KW-1185">Reference proteome</keyword>
<protein>
    <submittedName>
        <fullName evidence="1">Uncharacterized protein</fullName>
    </submittedName>
</protein>
<proteinExistence type="predicted"/>
<dbReference type="AlphaFoldDB" id="A0A4Y2XDZ3"/>
<dbReference type="Proteomes" id="UP000499080">
    <property type="component" value="Unassembled WGS sequence"/>
</dbReference>
<evidence type="ECO:0000313" key="2">
    <source>
        <dbReference type="Proteomes" id="UP000499080"/>
    </source>
</evidence>
<sequence length="85" mass="9704">MIWSTLPRVKVDFCSPNRYAPTLPSRHRELMVYQHTRIGTHVILTHVEQFSICTLMNLQAFIVHVDGRRKKVVTTPSSAKTATGK</sequence>
<dbReference type="EMBL" id="BGPR01074524">
    <property type="protein sequence ID" value="GBO46697.1"/>
    <property type="molecule type" value="Genomic_DNA"/>
</dbReference>
<feature type="non-terminal residue" evidence="1">
    <location>
        <position position="85"/>
    </location>
</feature>
<gene>
    <name evidence="1" type="ORF">AVEN_79425_1</name>
</gene>
<organism evidence="1 2">
    <name type="scientific">Araneus ventricosus</name>
    <name type="common">Orbweaver spider</name>
    <name type="synonym">Epeira ventricosa</name>
    <dbReference type="NCBI Taxonomy" id="182803"/>
    <lineage>
        <taxon>Eukaryota</taxon>
        <taxon>Metazoa</taxon>
        <taxon>Ecdysozoa</taxon>
        <taxon>Arthropoda</taxon>
        <taxon>Chelicerata</taxon>
        <taxon>Arachnida</taxon>
        <taxon>Araneae</taxon>
        <taxon>Araneomorphae</taxon>
        <taxon>Entelegynae</taxon>
        <taxon>Araneoidea</taxon>
        <taxon>Araneidae</taxon>
        <taxon>Araneus</taxon>
    </lineage>
</organism>
<reference evidence="1 2" key="1">
    <citation type="journal article" date="2019" name="Sci. Rep.">
        <title>Orb-weaving spider Araneus ventricosus genome elucidates the spidroin gene catalogue.</title>
        <authorList>
            <person name="Kono N."/>
            <person name="Nakamura H."/>
            <person name="Ohtoshi R."/>
            <person name="Moran D.A.P."/>
            <person name="Shinohara A."/>
            <person name="Yoshida Y."/>
            <person name="Fujiwara M."/>
            <person name="Mori M."/>
            <person name="Tomita M."/>
            <person name="Arakawa K."/>
        </authorList>
    </citation>
    <scope>NUCLEOTIDE SEQUENCE [LARGE SCALE GENOMIC DNA]</scope>
</reference>
<accession>A0A4Y2XDZ3</accession>